<protein>
    <submittedName>
        <fullName evidence="1">Amidase</fullName>
        <ecNumber evidence="1">3.5.1.4</ecNumber>
    </submittedName>
</protein>
<name>A0A2G9G3P6_9LAMI</name>
<sequence length="169" mass="18551">MDNNASKQEDNIPSLAALSSAMRLLQRYEFKNNHGEWIRAVKPNLGPGIAERIWEALKTTDENIDVCHSLKNELRSALSDLLGDFGILAMPIVPGPPPKLRTEPTTLEVFRAKAFSLLSVAGVSGFCQVSIPLGMYEDLPVAVSLVAKHGCDGFLLNFVEILYKNLELS</sequence>
<organism evidence="1 2">
    <name type="scientific">Handroanthus impetiginosus</name>
    <dbReference type="NCBI Taxonomy" id="429701"/>
    <lineage>
        <taxon>Eukaryota</taxon>
        <taxon>Viridiplantae</taxon>
        <taxon>Streptophyta</taxon>
        <taxon>Embryophyta</taxon>
        <taxon>Tracheophyta</taxon>
        <taxon>Spermatophyta</taxon>
        <taxon>Magnoliopsida</taxon>
        <taxon>eudicotyledons</taxon>
        <taxon>Gunneridae</taxon>
        <taxon>Pentapetalae</taxon>
        <taxon>asterids</taxon>
        <taxon>lamiids</taxon>
        <taxon>Lamiales</taxon>
        <taxon>Bignoniaceae</taxon>
        <taxon>Crescentiina</taxon>
        <taxon>Tabebuia alliance</taxon>
        <taxon>Handroanthus</taxon>
    </lineage>
</organism>
<comment type="caution">
    <text evidence="1">The sequence shown here is derived from an EMBL/GenBank/DDBJ whole genome shotgun (WGS) entry which is preliminary data.</text>
</comment>
<dbReference type="Gene3D" id="3.90.1300.10">
    <property type="entry name" value="Amidase signature (AS) domain"/>
    <property type="match status" value="1"/>
</dbReference>
<dbReference type="STRING" id="429701.A0A2G9G3P6"/>
<evidence type="ECO:0000313" key="1">
    <source>
        <dbReference type="EMBL" id="PIM99920.1"/>
    </source>
</evidence>
<dbReference type="EC" id="3.5.1.4" evidence="1"/>
<dbReference type="Proteomes" id="UP000231279">
    <property type="component" value="Unassembled WGS sequence"/>
</dbReference>
<dbReference type="OrthoDB" id="245563at2759"/>
<reference evidence="2" key="1">
    <citation type="journal article" date="2018" name="Gigascience">
        <title>Genome assembly of the Pink Ipe (Handroanthus impetiginosus, Bignoniaceae), a highly valued, ecologically keystone Neotropical timber forest tree.</title>
        <authorList>
            <person name="Silva-Junior O.B."/>
            <person name="Grattapaglia D."/>
            <person name="Novaes E."/>
            <person name="Collevatti R.G."/>
        </authorList>
    </citation>
    <scope>NUCLEOTIDE SEQUENCE [LARGE SCALE GENOMIC DNA]</scope>
    <source>
        <strain evidence="2">cv. UFG-1</strain>
    </source>
</reference>
<keyword evidence="1" id="KW-0378">Hydrolase</keyword>
<dbReference type="AlphaFoldDB" id="A0A2G9G3P6"/>
<evidence type="ECO:0000313" key="2">
    <source>
        <dbReference type="Proteomes" id="UP000231279"/>
    </source>
</evidence>
<dbReference type="PANTHER" id="PTHR46310:SF7">
    <property type="entry name" value="AMIDASE 1"/>
    <property type="match status" value="1"/>
</dbReference>
<gene>
    <name evidence="1" type="ORF">CDL12_27578</name>
</gene>
<accession>A0A2G9G3P6</accession>
<dbReference type="InterPro" id="IPR036928">
    <property type="entry name" value="AS_sf"/>
</dbReference>
<dbReference type="PANTHER" id="PTHR46310">
    <property type="entry name" value="AMIDASE 1"/>
    <property type="match status" value="1"/>
</dbReference>
<keyword evidence="2" id="KW-1185">Reference proteome</keyword>
<proteinExistence type="predicted"/>
<dbReference type="GO" id="GO:0004040">
    <property type="term" value="F:amidase activity"/>
    <property type="evidence" value="ECO:0007669"/>
    <property type="project" value="UniProtKB-EC"/>
</dbReference>
<dbReference type="EMBL" id="NKXS01007280">
    <property type="protein sequence ID" value="PIM99920.1"/>
    <property type="molecule type" value="Genomic_DNA"/>
</dbReference>
<dbReference type="SUPFAM" id="SSF75304">
    <property type="entry name" value="Amidase signature (AS) enzymes"/>
    <property type="match status" value="1"/>
</dbReference>